<reference evidence="5 6" key="1">
    <citation type="submission" date="2017-02" db="EMBL/GenBank/DDBJ databases">
        <authorList>
            <person name="Peterson S.W."/>
        </authorList>
    </citation>
    <scope>NUCLEOTIDE SEQUENCE [LARGE SCALE GENOMIC DNA]</scope>
    <source>
        <strain evidence="5 6">ATCC 700028</strain>
    </source>
</reference>
<keyword evidence="3" id="KW-0472">Membrane</keyword>
<dbReference type="PANTHER" id="PTHR37813:SF1">
    <property type="entry name" value="FELS-2 PROPHAGE PROTEIN"/>
    <property type="match status" value="1"/>
</dbReference>
<dbReference type="STRING" id="180163.SAMN02745174_02288"/>
<sequence length="858" mass="93796">MKEQKLTFGIGANIKGNFTSSFSKASETMINLNSALNKINGIQKQNTTTLQKYMKTISSSSALLKPLKNELKSLSETMESSKSKMQQLEEKIKKGGRGSKSAAREYTKLKNEVHRLQNEYDKKLSNANKIESKIEKEREEVQKLTESYKKNAIALKKVEALKKVHSLANKSGEIGKNISSAGTKIAGAGAIGMGALTPSIYAAIKAESSFADVKKQFDFKDKDDENNFKKKLEDLVTEKKLAVSIPELYAAAAAAGQSGIGKDEAINYVEQGIKTGIAFDVGKDEASKSLFMLKNAFNLTFEKLSNLTDVINMLGNTTGANAADITDFVSRVGNIGTVAGFTTDQIAALGATLIEQGMTPEIAATGAEKLMGSMTKGFAASKSQQQAFNMLGLDSEYLAKSAQTDAEGTILKIFDRLGKLRADKQGAVITLLFGEEGKRGATGVLKNKDQLLSNLKNSKNKNLYSGSIQQEADIRGNTMENKLQVLKSILDIRMAKMGEILFPDLENLLKQFGNILESVEKFQKENPKLFSGLVKGVAYGSAALLGLGATAKIVSFGVGSLSKVFEVYGWLIEKEVALKGKTALLKLLATSKTVFVGLGTGLKTTALAVSGFLKTATIGLARFGVSLLANPITWYVAAIMAVVGAGYLLYKNFDLIKEKSKEAWAAIIQACQPVMDMWNTIKGKVAEVYVSWKDGAIDFKNSFKEALNGVFSWVTEKFQTLLNLKDKFLNFASNTWNSGKKIVKNIPGFADGGIVNNPTLAMIGEGNYSETIIPHNKNQRSLNLWEKTGKIIGAYDKNNNTVQHYNSPIQFTFAPTIHSNDSKSIEKEIEKQKDLAFREFEKMYERLIKEKQRRGYGR</sequence>
<dbReference type="AlphaFoldDB" id="A0A1T4QE70"/>
<keyword evidence="3" id="KW-0812">Transmembrane</keyword>
<accession>A0A1T4QE70</accession>
<organism evidence="5 6">
    <name type="scientific">Cetobacterium ceti</name>
    <dbReference type="NCBI Taxonomy" id="180163"/>
    <lineage>
        <taxon>Bacteria</taxon>
        <taxon>Fusobacteriati</taxon>
        <taxon>Fusobacteriota</taxon>
        <taxon>Fusobacteriia</taxon>
        <taxon>Fusobacteriales</taxon>
        <taxon>Fusobacteriaceae</taxon>
        <taxon>Cetobacterium</taxon>
    </lineage>
</organism>
<feature type="domain" description="Phage tail tape measure protein" evidence="4">
    <location>
        <begin position="240"/>
        <end position="434"/>
    </location>
</feature>
<dbReference type="InterPro" id="IPR010090">
    <property type="entry name" value="Phage_tape_meas"/>
</dbReference>
<dbReference type="OrthoDB" id="90760at2"/>
<keyword evidence="3" id="KW-1133">Transmembrane helix</keyword>
<dbReference type="PANTHER" id="PTHR37813">
    <property type="entry name" value="FELS-2 PROPHAGE PROTEIN"/>
    <property type="match status" value="1"/>
</dbReference>
<name>A0A1T4QE70_9FUSO</name>
<evidence type="ECO:0000313" key="6">
    <source>
        <dbReference type="Proteomes" id="UP000191153"/>
    </source>
</evidence>
<evidence type="ECO:0000256" key="3">
    <source>
        <dbReference type="SAM" id="Phobius"/>
    </source>
</evidence>
<keyword evidence="1" id="KW-1188">Viral release from host cell</keyword>
<keyword evidence="6" id="KW-1185">Reference proteome</keyword>
<feature type="coiled-coil region" evidence="2">
    <location>
        <begin position="64"/>
        <end position="147"/>
    </location>
</feature>
<evidence type="ECO:0000313" key="5">
    <source>
        <dbReference type="EMBL" id="SKA01801.1"/>
    </source>
</evidence>
<evidence type="ECO:0000256" key="2">
    <source>
        <dbReference type="SAM" id="Coils"/>
    </source>
</evidence>
<proteinExistence type="predicted"/>
<evidence type="ECO:0000259" key="4">
    <source>
        <dbReference type="Pfam" id="PF10145"/>
    </source>
</evidence>
<evidence type="ECO:0000256" key="1">
    <source>
        <dbReference type="ARBA" id="ARBA00022612"/>
    </source>
</evidence>
<dbReference type="Proteomes" id="UP000191153">
    <property type="component" value="Unassembled WGS sequence"/>
</dbReference>
<feature type="transmembrane region" description="Helical" evidence="3">
    <location>
        <begin position="632"/>
        <end position="650"/>
    </location>
</feature>
<protein>
    <submittedName>
        <fullName evidence="5">Phage tail tape measure protein, TP901 family, core region</fullName>
    </submittedName>
</protein>
<keyword evidence="2" id="KW-0175">Coiled coil</keyword>
<gene>
    <name evidence="5" type="ORF">SAMN02745174_02288</name>
</gene>
<dbReference type="Pfam" id="PF10145">
    <property type="entry name" value="PhageMin_Tail"/>
    <property type="match status" value="1"/>
</dbReference>
<dbReference type="NCBIfam" id="TIGR01760">
    <property type="entry name" value="tape_meas_TP901"/>
    <property type="match status" value="1"/>
</dbReference>
<dbReference type="RefSeq" id="WP_078694726.1">
    <property type="nucleotide sequence ID" value="NZ_FUWX01000021.1"/>
</dbReference>
<dbReference type="EMBL" id="FUWX01000021">
    <property type="protein sequence ID" value="SKA01801.1"/>
    <property type="molecule type" value="Genomic_DNA"/>
</dbReference>